<name>A0A834RCC7_SARSC</name>
<reference evidence="11" key="1">
    <citation type="journal article" date="2020" name="PLoS Negl. Trop. Dis.">
        <title>High-quality nuclear genome for Sarcoptes scabiei-A critical resource for a neglected parasite.</title>
        <authorList>
            <person name="Korhonen P.K."/>
            <person name="Gasser R.B."/>
            <person name="Ma G."/>
            <person name="Wang T."/>
            <person name="Stroehlein A.J."/>
            <person name="Young N.D."/>
            <person name="Ang C.S."/>
            <person name="Fernando D.D."/>
            <person name="Lu H.C."/>
            <person name="Taylor S."/>
            <person name="Reynolds S.L."/>
            <person name="Mofiz E."/>
            <person name="Najaraj S.H."/>
            <person name="Gowda H."/>
            <person name="Madugundu A."/>
            <person name="Renuse S."/>
            <person name="Holt D."/>
            <person name="Pandey A."/>
            <person name="Papenfuss A.T."/>
            <person name="Fischer K."/>
        </authorList>
    </citation>
    <scope>NUCLEOTIDE SEQUENCE [LARGE SCALE GENOMIC DNA]</scope>
</reference>
<evidence type="ECO:0000256" key="2">
    <source>
        <dbReference type="ARBA" id="ARBA00002968"/>
    </source>
</evidence>
<feature type="active site" description="Proton donor/acceptor" evidence="7">
    <location>
        <position position="222"/>
    </location>
</feature>
<feature type="domain" description="Xylose isomerase-like TIM barrel" evidence="8">
    <location>
        <begin position="68"/>
        <end position="234"/>
    </location>
</feature>
<dbReference type="AlphaFoldDB" id="A0A834RCC7"/>
<evidence type="ECO:0000256" key="5">
    <source>
        <dbReference type="ARBA" id="ARBA00017985"/>
    </source>
</evidence>
<evidence type="ECO:0000313" key="10">
    <source>
        <dbReference type="EnsemblMetazoa" id="KAF7494051.1"/>
    </source>
</evidence>
<dbReference type="GO" id="GO:0046487">
    <property type="term" value="P:glyoxylate metabolic process"/>
    <property type="evidence" value="ECO:0007669"/>
    <property type="project" value="TreeGrafter"/>
</dbReference>
<dbReference type="InterPro" id="IPR013022">
    <property type="entry name" value="Xyl_isomerase-like_TIM-brl"/>
</dbReference>
<feature type="active site" description="Proton donor/acceptor" evidence="7">
    <location>
        <position position="127"/>
    </location>
</feature>
<gene>
    <name evidence="9" type="primary">SSS_555g</name>
    <name evidence="9" type="ORF">SSS_555</name>
</gene>
<dbReference type="SUPFAM" id="SSF51658">
    <property type="entry name" value="Xylose isomerase-like"/>
    <property type="match status" value="1"/>
</dbReference>
<dbReference type="PANTHER" id="PTHR43489:SF6">
    <property type="entry name" value="HYDROXYPYRUVATE ISOMERASE-RELATED"/>
    <property type="match status" value="1"/>
</dbReference>
<dbReference type="PANTHER" id="PTHR43489">
    <property type="entry name" value="ISOMERASE"/>
    <property type="match status" value="1"/>
</dbReference>
<evidence type="ECO:0000256" key="3">
    <source>
        <dbReference type="ARBA" id="ARBA00005962"/>
    </source>
</evidence>
<protein>
    <recommendedName>
        <fullName evidence="5">Putative hydroxypyruvate isomerase</fullName>
        <ecNumber evidence="4">5.3.1.22</ecNumber>
    </recommendedName>
</protein>
<dbReference type="InterPro" id="IPR050417">
    <property type="entry name" value="Sugar_Epim/Isomerase"/>
</dbReference>
<keyword evidence="11" id="KW-1185">Reference proteome</keyword>
<reference evidence="10" key="3">
    <citation type="submission" date="2022-06" db="UniProtKB">
        <authorList>
            <consortium name="EnsemblMetazoa"/>
        </authorList>
    </citation>
    <scope>IDENTIFICATION</scope>
</reference>
<comment type="catalytic activity">
    <reaction evidence="1">
        <text>3-hydroxypyruvate = 2-hydroxy-3-oxopropanoate</text>
        <dbReference type="Rhea" id="RHEA:11952"/>
        <dbReference type="ChEBI" id="CHEBI:17180"/>
        <dbReference type="ChEBI" id="CHEBI:57978"/>
        <dbReference type="EC" id="5.3.1.22"/>
    </reaction>
</comment>
<evidence type="ECO:0000256" key="7">
    <source>
        <dbReference type="PIRSR" id="PIRSR006241-50"/>
    </source>
</evidence>
<evidence type="ECO:0000256" key="6">
    <source>
        <dbReference type="ARBA" id="ARBA00023235"/>
    </source>
</evidence>
<comment type="function">
    <text evidence="2">Catalyzes the reversible isomerization between hydroxypyruvate and 2-hydroxy-3-oxopropanoate (also termed tartronate semialdehyde).</text>
</comment>
<dbReference type="InterPro" id="IPR036237">
    <property type="entry name" value="Xyl_isomerase-like_sf"/>
</dbReference>
<evidence type="ECO:0000313" key="9">
    <source>
        <dbReference type="EMBL" id="KAF7494051.1"/>
    </source>
</evidence>
<organism evidence="9">
    <name type="scientific">Sarcoptes scabiei</name>
    <name type="common">Itch mite</name>
    <name type="synonym">Acarus scabiei</name>
    <dbReference type="NCBI Taxonomy" id="52283"/>
    <lineage>
        <taxon>Eukaryota</taxon>
        <taxon>Metazoa</taxon>
        <taxon>Ecdysozoa</taxon>
        <taxon>Arthropoda</taxon>
        <taxon>Chelicerata</taxon>
        <taxon>Arachnida</taxon>
        <taxon>Acari</taxon>
        <taxon>Acariformes</taxon>
        <taxon>Sarcoptiformes</taxon>
        <taxon>Astigmata</taxon>
        <taxon>Psoroptidia</taxon>
        <taxon>Sarcoptoidea</taxon>
        <taxon>Sarcoptidae</taxon>
        <taxon>Sarcoptinae</taxon>
        <taxon>Sarcoptes</taxon>
    </lineage>
</organism>
<reference evidence="9" key="2">
    <citation type="submission" date="2020-01" db="EMBL/GenBank/DDBJ databases">
        <authorList>
            <person name="Korhonen P.K.K."/>
            <person name="Guangxu M.G."/>
            <person name="Wang T.W."/>
            <person name="Stroehlein A.J.S."/>
            <person name="Young N.D."/>
            <person name="Ang C.-S.A."/>
            <person name="Fernando D.W.F."/>
            <person name="Lu H.L."/>
            <person name="Taylor S.T."/>
            <person name="Ehtesham M.E.M."/>
            <person name="Najaraj S.H.N."/>
            <person name="Harsha G.H.G."/>
            <person name="Madugundu A.M."/>
            <person name="Renuse S.R."/>
            <person name="Holt D.H."/>
            <person name="Pandey A.P."/>
            <person name="Papenfuss A.P."/>
            <person name="Gasser R.B.G."/>
            <person name="Fischer K.F."/>
        </authorList>
    </citation>
    <scope>NUCLEOTIDE SEQUENCE</scope>
    <source>
        <strain evidence="9">SSS_KF_BRIS2020</strain>
    </source>
</reference>
<dbReference type="EC" id="5.3.1.22" evidence="4"/>
<sequence>METFRSESDPIKQYYHFESIEAQDPYKNSIEEWEKLYAREDSDTFPEFTLINSVNLIEKYVDRIPNEEEFENDLETLAKYCAVLKVRKVHLILFKILNDSNGIEIAKQYLRKGAEFLNTYNIVCLIEPLSTVPNYYLRSYDQALSLVRELNVSNLKIMFDLFHCQKLHGNLCHYMDLLKNHIGHVQVSQVPYRDCPLNEGELQYSYLFKKLSTIYDDYIGLEYFNSANDSLDWITEFSSKKEKENNSK</sequence>
<keyword evidence="9" id="KW-0670">Pyruvate</keyword>
<evidence type="ECO:0000259" key="8">
    <source>
        <dbReference type="Pfam" id="PF01261"/>
    </source>
</evidence>
<dbReference type="EMBL" id="WVUK01000054">
    <property type="protein sequence ID" value="KAF7494051.1"/>
    <property type="molecule type" value="Genomic_DNA"/>
</dbReference>
<dbReference type="PIRSF" id="PIRSF006241">
    <property type="entry name" value="HyI"/>
    <property type="match status" value="1"/>
</dbReference>
<accession>A0A834RCC7</accession>
<dbReference type="InterPro" id="IPR026040">
    <property type="entry name" value="HyI-like"/>
</dbReference>
<evidence type="ECO:0000256" key="1">
    <source>
        <dbReference type="ARBA" id="ARBA00000476"/>
    </source>
</evidence>
<dbReference type="EnsemblMetazoa" id="SSS_555s_mrna">
    <property type="protein sequence ID" value="KAF7494051.1"/>
    <property type="gene ID" value="SSS_555"/>
</dbReference>
<evidence type="ECO:0000313" key="11">
    <source>
        <dbReference type="Proteomes" id="UP000070412"/>
    </source>
</evidence>
<keyword evidence="6 9" id="KW-0413">Isomerase</keyword>
<dbReference type="OrthoDB" id="4214675at2759"/>
<dbReference type="Proteomes" id="UP000070412">
    <property type="component" value="Unassembled WGS sequence"/>
</dbReference>
<proteinExistence type="inferred from homology"/>
<evidence type="ECO:0000256" key="4">
    <source>
        <dbReference type="ARBA" id="ARBA00012570"/>
    </source>
</evidence>
<dbReference type="GO" id="GO:0008903">
    <property type="term" value="F:hydroxypyruvate isomerase activity"/>
    <property type="evidence" value="ECO:0007669"/>
    <property type="project" value="UniProtKB-EC"/>
</dbReference>
<dbReference type="Gene3D" id="3.20.20.150">
    <property type="entry name" value="Divalent-metal-dependent TIM barrel enzymes"/>
    <property type="match status" value="1"/>
</dbReference>
<dbReference type="Pfam" id="PF01261">
    <property type="entry name" value="AP_endonuc_2"/>
    <property type="match status" value="1"/>
</dbReference>
<comment type="similarity">
    <text evidence="3">Belongs to the hyi family.</text>
</comment>